<dbReference type="InterPro" id="IPR001736">
    <property type="entry name" value="PLipase_D/transphosphatidylase"/>
</dbReference>
<dbReference type="Gene3D" id="3.30.870.10">
    <property type="entry name" value="Endonuclease Chain A"/>
    <property type="match status" value="1"/>
</dbReference>
<accession>A0ABW9NWH5</accession>
<dbReference type="InterPro" id="IPR047955">
    <property type="entry name" value="DrmC-like"/>
</dbReference>
<protein>
    <recommendedName>
        <fullName evidence="1">PLD phosphodiesterase domain-containing protein</fullName>
    </recommendedName>
</protein>
<dbReference type="NCBIfam" id="NF038319">
    <property type="entry name" value="DISARM_DrmC_I"/>
    <property type="match status" value="1"/>
</dbReference>
<organism evidence="2 3">
    <name type="scientific">Streptomyces katsurahamanus</name>
    <dbReference type="NCBI Taxonomy" id="2577098"/>
    <lineage>
        <taxon>Bacteria</taxon>
        <taxon>Bacillati</taxon>
        <taxon>Actinomycetota</taxon>
        <taxon>Actinomycetes</taxon>
        <taxon>Kitasatosporales</taxon>
        <taxon>Streptomycetaceae</taxon>
        <taxon>Streptomyces</taxon>
    </lineage>
</organism>
<sequence>MTGDNASETVPSLAEVIAGLVATLPATHLAAWIKVLRTVHAPDGRTESRLIAAHPGLGLGPRAGLLLAAWRSTDPQPPGVALALALEAAASRYEQDLAAHRVEIAVSGPVSDAVSVRLTASVAIRVIRAADATLLVTSYAAFGVQEIVKEIRAAADRGVSVDLVLETARASGGRLHGEVDGRAAFHELRFHPDVHLWQWANDERHGPGGRRGSMHAKVIAADRKAALLGSANLTSNAYSDNLEIGAVIRDPGAVASLVDHFISLMRSAEGPLVRLPWQPAS</sequence>
<feature type="domain" description="PLD phosphodiesterase" evidence="1">
    <location>
        <begin position="210"/>
        <end position="237"/>
    </location>
</feature>
<dbReference type="PANTHER" id="PTHR21248:SF22">
    <property type="entry name" value="PHOSPHOLIPASE D"/>
    <property type="match status" value="1"/>
</dbReference>
<evidence type="ECO:0000259" key="1">
    <source>
        <dbReference type="PROSITE" id="PS50035"/>
    </source>
</evidence>
<evidence type="ECO:0000313" key="2">
    <source>
        <dbReference type="EMBL" id="MQS37633.1"/>
    </source>
</evidence>
<dbReference type="PANTHER" id="PTHR21248">
    <property type="entry name" value="CARDIOLIPIN SYNTHASE"/>
    <property type="match status" value="1"/>
</dbReference>
<dbReference type="RefSeq" id="WP_153484644.1">
    <property type="nucleotide sequence ID" value="NZ_VDEQ01000209.1"/>
</dbReference>
<keyword evidence="3" id="KW-1185">Reference proteome</keyword>
<name>A0ABW9NWH5_9ACTN</name>
<dbReference type="EMBL" id="VDEQ01000209">
    <property type="protein sequence ID" value="MQS37633.1"/>
    <property type="molecule type" value="Genomic_DNA"/>
</dbReference>
<dbReference type="PROSITE" id="PS50035">
    <property type="entry name" value="PLD"/>
    <property type="match status" value="1"/>
</dbReference>
<dbReference type="Proteomes" id="UP000460558">
    <property type="component" value="Unassembled WGS sequence"/>
</dbReference>
<proteinExistence type="predicted"/>
<gene>
    <name evidence="2" type="ORF">FFZ77_18945</name>
</gene>
<reference evidence="2 3" key="1">
    <citation type="submission" date="2019-06" db="EMBL/GenBank/DDBJ databases">
        <title>Comparative genomics and metabolomics analyses of clavulanic acid producing Streptomyces species provides insight into specialized metabolism and evolution of beta-lactam biosynthetic gene clusters.</title>
        <authorList>
            <person name="Moore M.A."/>
            <person name="Cruz-Morales P."/>
            <person name="Barona Gomez F."/>
            <person name="Kapil T."/>
        </authorList>
    </citation>
    <scope>NUCLEOTIDE SEQUENCE [LARGE SCALE GENOMIC DNA]</scope>
    <source>
        <strain evidence="2 3">T-272</strain>
    </source>
</reference>
<comment type="caution">
    <text evidence="2">The sequence shown here is derived from an EMBL/GenBank/DDBJ whole genome shotgun (WGS) entry which is preliminary data.</text>
</comment>
<dbReference type="SUPFAM" id="SSF56024">
    <property type="entry name" value="Phospholipase D/nuclease"/>
    <property type="match status" value="1"/>
</dbReference>
<evidence type="ECO:0000313" key="3">
    <source>
        <dbReference type="Proteomes" id="UP000460558"/>
    </source>
</evidence>
<dbReference type="InterPro" id="IPR025202">
    <property type="entry name" value="PLD-like_dom"/>
</dbReference>
<dbReference type="Pfam" id="PF13091">
    <property type="entry name" value="PLDc_2"/>
    <property type="match status" value="1"/>
</dbReference>